<evidence type="ECO:0000313" key="3">
    <source>
        <dbReference type="Proteomes" id="UP001269267"/>
    </source>
</evidence>
<accession>A0ABU1GEF4</accession>
<protein>
    <submittedName>
        <fullName evidence="2">Uncharacterized protein</fullName>
    </submittedName>
</protein>
<comment type="caution">
    <text evidence="2">The sequence shown here is derived from an EMBL/GenBank/DDBJ whole genome shotgun (WGS) entry which is preliminary data.</text>
</comment>
<organism evidence="2 3">
    <name type="scientific">Vreelandella gomseomensis</name>
    <dbReference type="NCBI Taxonomy" id="370766"/>
    <lineage>
        <taxon>Bacteria</taxon>
        <taxon>Pseudomonadati</taxon>
        <taxon>Pseudomonadota</taxon>
        <taxon>Gammaproteobacteria</taxon>
        <taxon>Oceanospirillales</taxon>
        <taxon>Halomonadaceae</taxon>
        <taxon>Vreelandella</taxon>
    </lineage>
</organism>
<gene>
    <name evidence="2" type="ORF">QC815_10895</name>
</gene>
<feature type="signal peptide" evidence="1">
    <location>
        <begin position="1"/>
        <end position="24"/>
    </location>
</feature>
<reference evidence="2 3" key="1">
    <citation type="submission" date="2023-04" db="EMBL/GenBank/DDBJ databases">
        <title>A long-awaited taxogenomic arrangement of the family Halomonadaceae.</title>
        <authorList>
            <person name="De La Haba R."/>
            <person name="Chuvochina M."/>
            <person name="Wittouck S."/>
            <person name="Arahal D.R."/>
            <person name="Sanchez-Porro C."/>
            <person name="Hugenholtz P."/>
            <person name="Ventosa A."/>
        </authorList>
    </citation>
    <scope>NUCLEOTIDE SEQUENCE [LARGE SCALE GENOMIC DNA]</scope>
    <source>
        <strain evidence="2 3">DSM 18042</strain>
    </source>
</reference>
<keyword evidence="1" id="KW-0732">Signal</keyword>
<dbReference type="Proteomes" id="UP001269267">
    <property type="component" value="Unassembled WGS sequence"/>
</dbReference>
<dbReference type="RefSeq" id="WP_230447157.1">
    <property type="nucleotide sequence ID" value="NZ_JARWAI010000007.1"/>
</dbReference>
<feature type="chain" id="PRO_5045960278" evidence="1">
    <location>
        <begin position="25"/>
        <end position="158"/>
    </location>
</feature>
<proteinExistence type="predicted"/>
<dbReference type="EMBL" id="JARWAI010000007">
    <property type="protein sequence ID" value="MDR5875429.1"/>
    <property type="molecule type" value="Genomic_DNA"/>
</dbReference>
<keyword evidence="3" id="KW-1185">Reference proteome</keyword>
<sequence>MARKLKITLFSLLLAVLAAAVYHAYSGVMALADAGHAVATAQRQITSLDSRLDALEQRKAYADSVDTLLARARQLQLDGSRWSERKIRFSRDSVSRERAVELLGATVSSAQSIFIPNAYELSVQNPQQGLFQPPGWNVRDVNFELSGTLHLLLEEAPQ</sequence>
<name>A0ABU1GEF4_9GAMM</name>
<evidence type="ECO:0000256" key="1">
    <source>
        <dbReference type="SAM" id="SignalP"/>
    </source>
</evidence>
<evidence type="ECO:0000313" key="2">
    <source>
        <dbReference type="EMBL" id="MDR5875429.1"/>
    </source>
</evidence>